<keyword evidence="2" id="KW-0472">Membrane</keyword>
<comment type="caution">
    <text evidence="4">The sequence shown here is derived from an EMBL/GenBank/DDBJ whole genome shotgun (WGS) entry which is preliminary data.</text>
</comment>
<dbReference type="Pfam" id="PF09990">
    <property type="entry name" value="DUF2231"/>
    <property type="match status" value="1"/>
</dbReference>
<feature type="region of interest" description="Disordered" evidence="1">
    <location>
        <begin position="214"/>
        <end position="236"/>
    </location>
</feature>
<dbReference type="EMBL" id="JAVRRA010008594">
    <property type="protein sequence ID" value="KAK5256296.1"/>
    <property type="molecule type" value="Genomic_DNA"/>
</dbReference>
<evidence type="ECO:0000259" key="3">
    <source>
        <dbReference type="Pfam" id="PF09990"/>
    </source>
</evidence>
<feature type="transmembrane region" description="Helical" evidence="2">
    <location>
        <begin position="141"/>
        <end position="160"/>
    </location>
</feature>
<keyword evidence="2" id="KW-0812">Transmembrane</keyword>
<evidence type="ECO:0000256" key="1">
    <source>
        <dbReference type="SAM" id="MobiDB-lite"/>
    </source>
</evidence>
<gene>
    <name evidence="4" type="ORF">LTR16_003576</name>
</gene>
<evidence type="ECO:0000256" key="2">
    <source>
        <dbReference type="SAM" id="Phobius"/>
    </source>
</evidence>
<keyword evidence="5" id="KW-1185">Reference proteome</keyword>
<feature type="domain" description="DUF2231" evidence="3">
    <location>
        <begin position="36"/>
        <end position="204"/>
    </location>
</feature>
<feature type="transmembrane region" description="Helical" evidence="2">
    <location>
        <begin position="91"/>
        <end position="112"/>
    </location>
</feature>
<evidence type="ECO:0000313" key="4">
    <source>
        <dbReference type="EMBL" id="KAK5256296.1"/>
    </source>
</evidence>
<feature type="compositionally biased region" description="Basic and acidic residues" evidence="1">
    <location>
        <begin position="214"/>
        <end position="225"/>
    </location>
</feature>
<dbReference type="InterPro" id="IPR019251">
    <property type="entry name" value="DUF2231_TM"/>
</dbReference>
<proteinExistence type="predicted"/>
<organism evidence="4 5">
    <name type="scientific">Cryomyces antarcticus</name>
    <dbReference type="NCBI Taxonomy" id="329879"/>
    <lineage>
        <taxon>Eukaryota</taxon>
        <taxon>Fungi</taxon>
        <taxon>Dikarya</taxon>
        <taxon>Ascomycota</taxon>
        <taxon>Pezizomycotina</taxon>
        <taxon>Dothideomycetes</taxon>
        <taxon>Dothideomycetes incertae sedis</taxon>
        <taxon>Cryomyces</taxon>
    </lineage>
</organism>
<keyword evidence="2" id="KW-1133">Transmembrane helix</keyword>
<protein>
    <recommendedName>
        <fullName evidence="3">DUF2231 domain-containing protein</fullName>
    </recommendedName>
</protein>
<dbReference type="Proteomes" id="UP001357485">
    <property type="component" value="Unassembled WGS sequence"/>
</dbReference>
<accession>A0ABR0LZD7</accession>
<name>A0ABR0LZD7_9PEZI</name>
<reference evidence="4 5" key="1">
    <citation type="submission" date="2023-08" db="EMBL/GenBank/DDBJ databases">
        <title>Black Yeasts Isolated from many extreme environments.</title>
        <authorList>
            <person name="Coleine C."/>
            <person name="Stajich J.E."/>
            <person name="Selbmann L."/>
        </authorList>
    </citation>
    <scope>NUCLEOTIDE SEQUENCE [LARGE SCALE GENOMIC DNA]</scope>
    <source>
        <strain evidence="4 5">CCFEE 536</strain>
    </source>
</reference>
<evidence type="ECO:0000313" key="5">
    <source>
        <dbReference type="Proteomes" id="UP001357485"/>
    </source>
</evidence>
<sequence length="236" mass="25518">MSDLSSITKALGLGQIFGNGQAPAPPSSVLTLLVSHPIHPATVHFPIAFLSLSYMLDNFHAAYTRTPLSSFMTVSSATMSEMSRIAHYSNVLGIITAMPAAATGVAEMLAMWKTNSLKEKIVRESDGKVVYDGYNPKLLNGIVHGMLNELALVISLVNWWTKRGVKDYAPSGLNEALSALTLPALLFSAFLGGKMVYEYGVGVQRQGEAKKIGEDMGRDELKRSEGNTQIKVRKGE</sequence>